<dbReference type="Gene3D" id="3.30.559.10">
    <property type="entry name" value="Chloramphenicol acetyltransferase-like domain"/>
    <property type="match status" value="2"/>
</dbReference>
<proteinExistence type="predicted"/>
<dbReference type="InterPro" id="IPR023213">
    <property type="entry name" value="CAT-like_dom_sf"/>
</dbReference>
<dbReference type="RefSeq" id="XP_062719465.1">
    <property type="nucleotide sequence ID" value="XM_062869822.1"/>
</dbReference>
<dbReference type="Proteomes" id="UP001273166">
    <property type="component" value="Unassembled WGS sequence"/>
</dbReference>
<evidence type="ECO:0000313" key="1">
    <source>
        <dbReference type="EMBL" id="KAK3303685.1"/>
    </source>
</evidence>
<dbReference type="EMBL" id="JAUDZG010000006">
    <property type="protein sequence ID" value="KAK3303685.1"/>
    <property type="molecule type" value="Genomic_DNA"/>
</dbReference>
<reference evidence="1" key="2">
    <citation type="submission" date="2023-06" db="EMBL/GenBank/DDBJ databases">
        <authorList>
            <consortium name="Lawrence Berkeley National Laboratory"/>
            <person name="Mondo S.J."/>
            <person name="Hensen N."/>
            <person name="Bonometti L."/>
            <person name="Westerberg I."/>
            <person name="Brannstrom I.O."/>
            <person name="Guillou S."/>
            <person name="Cros-Aarteil S."/>
            <person name="Calhoun S."/>
            <person name="Haridas S."/>
            <person name="Kuo A."/>
            <person name="Pangilinan J."/>
            <person name="Riley R."/>
            <person name="Labutti K."/>
            <person name="Andreopoulos B."/>
            <person name="Lipzen A."/>
            <person name="Chen C."/>
            <person name="Yanf M."/>
            <person name="Daum C."/>
            <person name="Ng V."/>
            <person name="Clum A."/>
            <person name="Steindorff A."/>
            <person name="Ohm R."/>
            <person name="Martin F."/>
            <person name="Silar P."/>
            <person name="Natvig D."/>
            <person name="Lalanne C."/>
            <person name="Gautier V."/>
            <person name="Ament-Velasquez S.L."/>
            <person name="Kruys A."/>
            <person name="Hutchinson M.I."/>
            <person name="Powell A.J."/>
            <person name="Barry K."/>
            <person name="Miller A.N."/>
            <person name="Grigoriev I.V."/>
            <person name="Debuchy R."/>
            <person name="Gladieux P."/>
            <person name="Thoren M.H."/>
            <person name="Johannesson H."/>
        </authorList>
    </citation>
    <scope>NUCLEOTIDE SEQUENCE</scope>
    <source>
        <strain evidence="1">CBS 333.67</strain>
    </source>
</reference>
<reference evidence="1" key="1">
    <citation type="journal article" date="2023" name="Mol. Phylogenet. Evol.">
        <title>Genome-scale phylogeny and comparative genomics of the fungal order Sordariales.</title>
        <authorList>
            <person name="Hensen N."/>
            <person name="Bonometti L."/>
            <person name="Westerberg I."/>
            <person name="Brannstrom I.O."/>
            <person name="Guillou S."/>
            <person name="Cros-Aarteil S."/>
            <person name="Calhoun S."/>
            <person name="Haridas S."/>
            <person name="Kuo A."/>
            <person name="Mondo S."/>
            <person name="Pangilinan J."/>
            <person name="Riley R."/>
            <person name="LaButti K."/>
            <person name="Andreopoulos B."/>
            <person name="Lipzen A."/>
            <person name="Chen C."/>
            <person name="Yan M."/>
            <person name="Daum C."/>
            <person name="Ng V."/>
            <person name="Clum A."/>
            <person name="Steindorff A."/>
            <person name="Ohm R.A."/>
            <person name="Martin F."/>
            <person name="Silar P."/>
            <person name="Natvig D.O."/>
            <person name="Lalanne C."/>
            <person name="Gautier V."/>
            <person name="Ament-Velasquez S.L."/>
            <person name="Kruys A."/>
            <person name="Hutchinson M.I."/>
            <person name="Powell A.J."/>
            <person name="Barry K."/>
            <person name="Miller A.N."/>
            <person name="Grigoriev I.V."/>
            <person name="Debuchy R."/>
            <person name="Gladieux P."/>
            <person name="Hiltunen Thoren M."/>
            <person name="Johannesson H."/>
        </authorList>
    </citation>
    <scope>NUCLEOTIDE SEQUENCE</scope>
    <source>
        <strain evidence="1">CBS 333.67</strain>
    </source>
</reference>
<evidence type="ECO:0008006" key="3">
    <source>
        <dbReference type="Google" id="ProtNLM"/>
    </source>
</evidence>
<organism evidence="1 2">
    <name type="scientific">Chaetomium strumarium</name>
    <dbReference type="NCBI Taxonomy" id="1170767"/>
    <lineage>
        <taxon>Eukaryota</taxon>
        <taxon>Fungi</taxon>
        <taxon>Dikarya</taxon>
        <taxon>Ascomycota</taxon>
        <taxon>Pezizomycotina</taxon>
        <taxon>Sordariomycetes</taxon>
        <taxon>Sordariomycetidae</taxon>
        <taxon>Sordariales</taxon>
        <taxon>Chaetomiaceae</taxon>
        <taxon>Chaetomium</taxon>
    </lineage>
</organism>
<comment type="caution">
    <text evidence="1">The sequence shown here is derived from an EMBL/GenBank/DDBJ whole genome shotgun (WGS) entry which is preliminary data.</text>
</comment>
<dbReference type="GeneID" id="87888651"/>
<sequence length="473" mass="53335">MEVIPISALDNVGAFRNTRVRTFFLLDDRLDEVKLRDALTGLIRDHWRKLGARIVMGKNKRRPVYHVPKVFDDNYELFRWSVDHSASPIDEAAPELQLKTAKPEGGVAVLPSVEVFDARFRPQHWPISLDAEPDAPLLLVHLSLFADATVISTSHPHILGDQLGLANILKAWLGLLEHKAPPPMVGYNEDILPGQKPFAEYPKSETFKKGRHRVRGPFERLFILPGYIWEMILEPKEEKATVFFPLPVLQSLRERYTAGLSEKDGASAELTNGDIISAIMTKLVRLYSNKKPTLSLTQTINLRGRIPALSTPQAQAGYLHNGLIYATSRFRYDPAMPASEIARLNRAAVADVLGDEDTIDVLCAVSREQHRRDQPLHICEPWERSYHITNWAPAWRDLDFGPALAEDAREARQGRRVGLVVHGDGQVPGVPARYVSFITSKSEDGYWVSFGTTIRGMEAVRKYLAEDPMLERF</sequence>
<evidence type="ECO:0000313" key="2">
    <source>
        <dbReference type="Proteomes" id="UP001273166"/>
    </source>
</evidence>
<accession>A0AAJ0GPT0</accession>
<dbReference type="AlphaFoldDB" id="A0AAJ0GPT0"/>
<keyword evidence="2" id="KW-1185">Reference proteome</keyword>
<protein>
    <recommendedName>
        <fullName evidence="3">Transferase-like protein</fullName>
    </recommendedName>
</protein>
<name>A0AAJ0GPT0_9PEZI</name>
<gene>
    <name evidence="1" type="ORF">B0T15DRAFT_540980</name>
</gene>